<feature type="transmembrane region" description="Helical" evidence="8">
    <location>
        <begin position="493"/>
        <end position="517"/>
    </location>
</feature>
<dbReference type="InterPro" id="IPR000060">
    <property type="entry name" value="BCCT_transptr"/>
</dbReference>
<keyword evidence="10" id="KW-1185">Reference proteome</keyword>
<dbReference type="NCBIfam" id="TIGR00842">
    <property type="entry name" value="bcct"/>
    <property type="match status" value="1"/>
</dbReference>
<reference evidence="10" key="1">
    <citation type="journal article" date="2019" name="Int. J. Syst. Evol. Microbiol.">
        <title>The Global Catalogue of Microorganisms (GCM) 10K type strain sequencing project: providing services to taxonomists for standard genome sequencing and annotation.</title>
        <authorList>
            <consortium name="The Broad Institute Genomics Platform"/>
            <consortium name="The Broad Institute Genome Sequencing Center for Infectious Disease"/>
            <person name="Wu L."/>
            <person name="Ma J."/>
        </authorList>
    </citation>
    <scope>NUCLEOTIDE SEQUENCE [LARGE SCALE GENOMIC DNA]</scope>
    <source>
        <strain evidence="10">KCTC 52640</strain>
    </source>
</reference>
<evidence type="ECO:0000256" key="5">
    <source>
        <dbReference type="ARBA" id="ARBA00022692"/>
    </source>
</evidence>
<dbReference type="PANTHER" id="PTHR30047:SF7">
    <property type="entry name" value="HIGH-AFFINITY CHOLINE TRANSPORT PROTEIN"/>
    <property type="match status" value="1"/>
</dbReference>
<feature type="transmembrane region" description="Helical" evidence="8">
    <location>
        <begin position="171"/>
        <end position="189"/>
    </location>
</feature>
<name>A0ABV7ETL5_9GAMM</name>
<protein>
    <submittedName>
        <fullName evidence="9">BCCT family transporter</fullName>
    </submittedName>
</protein>
<keyword evidence="3" id="KW-0813">Transport</keyword>
<accession>A0ABV7ETL5</accession>
<feature type="transmembrane region" description="Helical" evidence="8">
    <location>
        <begin position="288"/>
        <end position="316"/>
    </location>
</feature>
<feature type="transmembrane region" description="Helical" evidence="8">
    <location>
        <begin position="115"/>
        <end position="134"/>
    </location>
</feature>
<feature type="transmembrane region" description="Helical" evidence="8">
    <location>
        <begin position="36"/>
        <end position="55"/>
    </location>
</feature>
<evidence type="ECO:0000256" key="7">
    <source>
        <dbReference type="ARBA" id="ARBA00023136"/>
    </source>
</evidence>
<feature type="transmembrane region" description="Helical" evidence="8">
    <location>
        <begin position="371"/>
        <end position="395"/>
    </location>
</feature>
<evidence type="ECO:0000256" key="8">
    <source>
        <dbReference type="SAM" id="Phobius"/>
    </source>
</evidence>
<proteinExistence type="inferred from homology"/>
<evidence type="ECO:0000256" key="2">
    <source>
        <dbReference type="ARBA" id="ARBA00005658"/>
    </source>
</evidence>
<comment type="similarity">
    <text evidence="2">Belongs to the BCCT transporter (TC 2.A.15) family.</text>
</comment>
<evidence type="ECO:0000256" key="6">
    <source>
        <dbReference type="ARBA" id="ARBA00022989"/>
    </source>
</evidence>
<keyword evidence="5 8" id="KW-0812">Transmembrane</keyword>
<sequence length="538" mass="57876">MNTSQRVDELEGRYDFDYEIGEDNIHPLGLDLHNPVFIWSSLLILVFVVGSMLFPEAAKTGLAGTRDWVINSFDWVFLVSGNIFVLFCLAMICLPYGRIRLGGQDARPEYSRISWFAMLFAAGMGIGLMFWSVAEPVGYFTEWAGTPLNVPGGDEASKAAAMGAVMYHWALHPWAIYGVVALSLAFFSYNKGMPLSIRSTFYPLFGDRVWGTLGNVIDTMAVLATIFGLATSLGFGAQQAAGGIEFLFGVPANLPLEIGIIAGVTMVALISVLRGIDGGVKLLSNINMGLAGVLLLFVIIAGSVVTFAGNLLTTYTGYAEYLLPLSNPFGRDDQNFYHAWTIFYWAWWISWSPFVGMFIARVSRGRTVREFLTAVLIVPTVVTGVWMSAFGGVGVDQALNGVGSLAGGIQDSSLTLFRMLENMPLTSITSFLAIVLVLVFFITSSDSGSLVIDTITAGGKTEAPAAQRVFWCAAEGFIAAALLVVGGSDALSALQAASVTTGLPFTFVLLLMCYSLLKGIRHEYTLLKLEEAQAAGAA</sequence>
<dbReference type="Proteomes" id="UP001595462">
    <property type="component" value="Unassembled WGS sequence"/>
</dbReference>
<feature type="transmembrane region" description="Helical" evidence="8">
    <location>
        <begin position="336"/>
        <end position="359"/>
    </location>
</feature>
<comment type="caution">
    <text evidence="9">The sequence shown here is derived from an EMBL/GenBank/DDBJ whole genome shotgun (WGS) entry which is preliminary data.</text>
</comment>
<comment type="subcellular location">
    <subcellularLocation>
        <location evidence="1">Cell membrane</location>
        <topology evidence="1">Multi-pass membrane protein</topology>
    </subcellularLocation>
</comment>
<feature type="transmembrane region" description="Helical" evidence="8">
    <location>
        <begin position="75"/>
        <end position="94"/>
    </location>
</feature>
<keyword evidence="6 8" id="KW-1133">Transmembrane helix</keyword>
<dbReference type="PROSITE" id="PS01303">
    <property type="entry name" value="BCCT"/>
    <property type="match status" value="1"/>
</dbReference>
<dbReference type="Pfam" id="PF02028">
    <property type="entry name" value="BCCT"/>
    <property type="match status" value="1"/>
</dbReference>
<feature type="transmembrane region" description="Helical" evidence="8">
    <location>
        <begin position="469"/>
        <end position="487"/>
    </location>
</feature>
<dbReference type="InterPro" id="IPR018093">
    <property type="entry name" value="BCCT_CS"/>
</dbReference>
<organism evidence="9 10">
    <name type="scientific">Salinisphaera aquimarina</name>
    <dbReference type="NCBI Taxonomy" id="2094031"/>
    <lineage>
        <taxon>Bacteria</taxon>
        <taxon>Pseudomonadati</taxon>
        <taxon>Pseudomonadota</taxon>
        <taxon>Gammaproteobacteria</taxon>
        <taxon>Salinisphaerales</taxon>
        <taxon>Salinisphaeraceae</taxon>
        <taxon>Salinisphaera</taxon>
    </lineage>
</organism>
<feature type="transmembrane region" description="Helical" evidence="8">
    <location>
        <begin position="210"/>
        <end position="236"/>
    </location>
</feature>
<gene>
    <name evidence="9" type="ORF">ACFOSU_15370</name>
</gene>
<keyword evidence="4" id="KW-1003">Cell membrane</keyword>
<dbReference type="EMBL" id="JBHRSS010000007">
    <property type="protein sequence ID" value="MFC3105261.1"/>
    <property type="molecule type" value="Genomic_DNA"/>
</dbReference>
<evidence type="ECO:0000313" key="9">
    <source>
        <dbReference type="EMBL" id="MFC3105261.1"/>
    </source>
</evidence>
<dbReference type="RefSeq" id="WP_380690821.1">
    <property type="nucleotide sequence ID" value="NZ_JBHRSS010000007.1"/>
</dbReference>
<evidence type="ECO:0000256" key="1">
    <source>
        <dbReference type="ARBA" id="ARBA00004651"/>
    </source>
</evidence>
<keyword evidence="7 8" id="KW-0472">Membrane</keyword>
<dbReference type="PANTHER" id="PTHR30047">
    <property type="entry name" value="HIGH-AFFINITY CHOLINE TRANSPORT PROTEIN-RELATED"/>
    <property type="match status" value="1"/>
</dbReference>
<evidence type="ECO:0000313" key="10">
    <source>
        <dbReference type="Proteomes" id="UP001595462"/>
    </source>
</evidence>
<feature type="transmembrane region" description="Helical" evidence="8">
    <location>
        <begin position="256"/>
        <end position="276"/>
    </location>
</feature>
<evidence type="ECO:0000256" key="3">
    <source>
        <dbReference type="ARBA" id="ARBA00022448"/>
    </source>
</evidence>
<feature type="transmembrane region" description="Helical" evidence="8">
    <location>
        <begin position="423"/>
        <end position="442"/>
    </location>
</feature>
<evidence type="ECO:0000256" key="4">
    <source>
        <dbReference type="ARBA" id="ARBA00022475"/>
    </source>
</evidence>